<name>A0ABX1GBA1_9GAMM</name>
<protein>
    <submittedName>
        <fullName evidence="1">Nuclear transport factor 2 family protein</fullName>
    </submittedName>
</protein>
<keyword evidence="2" id="KW-1185">Reference proteome</keyword>
<accession>A0ABX1GBA1</accession>
<dbReference type="Proteomes" id="UP000765845">
    <property type="component" value="Unassembled WGS sequence"/>
</dbReference>
<dbReference type="EMBL" id="JAAWWK010000001">
    <property type="protein sequence ID" value="NKI16453.1"/>
    <property type="molecule type" value="Genomic_DNA"/>
</dbReference>
<reference evidence="1 2" key="1">
    <citation type="submission" date="2020-04" db="EMBL/GenBank/DDBJ databases">
        <authorList>
            <person name="Yoon J."/>
        </authorList>
    </citation>
    <scope>NUCLEOTIDE SEQUENCE [LARGE SCALE GENOMIC DNA]</scope>
    <source>
        <strain evidence="1 2">KMU-166</strain>
    </source>
</reference>
<sequence length="115" mass="12947">MSDDDKLAHFLHHQIDCWNKGDKEGFLASYREIAPKGLSIEYVGMAAGDPWQMLEGMWQAQASVKIEVLECIQIGNQSASHHRNVLADGSISSETIELYTLSEGRLESRIFIQRP</sequence>
<proteinExistence type="predicted"/>
<evidence type="ECO:0000313" key="1">
    <source>
        <dbReference type="EMBL" id="NKI16453.1"/>
    </source>
</evidence>
<organism evidence="1 2">
    <name type="scientific">Spongiibacter thalassae</name>
    <dbReference type="NCBI Taxonomy" id="2721624"/>
    <lineage>
        <taxon>Bacteria</taxon>
        <taxon>Pseudomonadati</taxon>
        <taxon>Pseudomonadota</taxon>
        <taxon>Gammaproteobacteria</taxon>
        <taxon>Cellvibrionales</taxon>
        <taxon>Spongiibacteraceae</taxon>
        <taxon>Spongiibacter</taxon>
    </lineage>
</organism>
<comment type="caution">
    <text evidence="1">The sequence shown here is derived from an EMBL/GenBank/DDBJ whole genome shotgun (WGS) entry which is preliminary data.</text>
</comment>
<dbReference type="RefSeq" id="WP_168448972.1">
    <property type="nucleotide sequence ID" value="NZ_JAAWWK010000001.1"/>
</dbReference>
<gene>
    <name evidence="1" type="ORF">HCU74_03360</name>
</gene>
<evidence type="ECO:0000313" key="2">
    <source>
        <dbReference type="Proteomes" id="UP000765845"/>
    </source>
</evidence>